<evidence type="ECO:0000313" key="1">
    <source>
        <dbReference type="EMBL" id="SPD32072.1"/>
    </source>
</evidence>
<sequence>MLFRCSLNQDDTVAAVLDPIGPGHSWDWNVNFGRDFNDWEMEQVLVFFSLLHSHTPRGVDGDKLCWKLHQSGNFDSRSFYHVLHTLVAMCFPWKRIWGVKAPQRVAFFMWTVAWG</sequence>
<dbReference type="EMBL" id="OIVN01006387">
    <property type="protein sequence ID" value="SPD32072.1"/>
    <property type="molecule type" value="Genomic_DNA"/>
</dbReference>
<protein>
    <recommendedName>
        <fullName evidence="2">Reverse transcriptase zinc-binding domain-containing protein</fullName>
    </recommendedName>
</protein>
<evidence type="ECO:0008006" key="2">
    <source>
        <dbReference type="Google" id="ProtNLM"/>
    </source>
</evidence>
<reference evidence="1" key="1">
    <citation type="submission" date="2018-02" db="EMBL/GenBank/DDBJ databases">
        <authorList>
            <person name="Cohen D.B."/>
            <person name="Kent A.D."/>
        </authorList>
    </citation>
    <scope>NUCLEOTIDE SEQUENCE</scope>
</reference>
<proteinExistence type="predicted"/>
<gene>
    <name evidence="1" type="ORF">FSB_LOCUS59954</name>
</gene>
<accession>A0A2N9J4I6</accession>
<name>A0A2N9J4I6_FAGSY</name>
<dbReference type="AlphaFoldDB" id="A0A2N9J4I6"/>
<organism evidence="1">
    <name type="scientific">Fagus sylvatica</name>
    <name type="common">Beechnut</name>
    <dbReference type="NCBI Taxonomy" id="28930"/>
    <lineage>
        <taxon>Eukaryota</taxon>
        <taxon>Viridiplantae</taxon>
        <taxon>Streptophyta</taxon>
        <taxon>Embryophyta</taxon>
        <taxon>Tracheophyta</taxon>
        <taxon>Spermatophyta</taxon>
        <taxon>Magnoliopsida</taxon>
        <taxon>eudicotyledons</taxon>
        <taxon>Gunneridae</taxon>
        <taxon>Pentapetalae</taxon>
        <taxon>rosids</taxon>
        <taxon>fabids</taxon>
        <taxon>Fagales</taxon>
        <taxon>Fagaceae</taxon>
        <taxon>Fagus</taxon>
    </lineage>
</organism>